<dbReference type="EMBL" id="QGDH01000159">
    <property type="protein sequence ID" value="RAR04261.1"/>
    <property type="molecule type" value="Genomic_DNA"/>
</dbReference>
<proteinExistence type="predicted"/>
<protein>
    <submittedName>
        <fullName evidence="2">Uncharacterized protein</fullName>
    </submittedName>
</protein>
<evidence type="ECO:0000313" key="2">
    <source>
        <dbReference type="EMBL" id="RAR04261.1"/>
    </source>
</evidence>
<sequence>MSINPGLQPEQVNTHGVEEFAKLWEKDIWTKSIEQRGGDILDYKADIEAELQMIQNWEKKWNIRAHEHLGWSGKEMFQSQADAFFGDLSDKTGQMSQKAGISFIDPSAYSGKEKESRQDPTASEEVAEAKLNPNHVESRLKVGDKRRMILRRSLRGHFEDILTLLPASDPISTVEAATFAASWETRALESAVEHTDFLSEYETIIEEAEQTLEGWKTYWDSTDGDEFEKKTGRELFLDYINQHHTHEIQYMLEANGKQSLHAPAVDQDSNTDNLDDEITSCFYDKLYDLAGGNLEQSDDDSKEERDSVARGGLPSSWIADSGDGYEIESPRSPRDYSSSESDGEEFQTKRSSNHSEKEAGLTDQRFVGNDQQSTPSSTSADTYQAEQEVVGSRRNFDEFLAAYTLPAKTQEMVSRGISANGHSVASGHHVPKYFAGLPESPRPDHRINKEPRGNEMDANVSSQLNATPDSSTTQEDATISTEEVPEVPYHFPKLPKLSMSNRTGGPSGSAAAPAPAPSPFLNFDVPAWTTTKGPATPVFGGITKALKSIPAVLPLFADPVTKNEKLEDQIMEDALRPSGVAQNDLNNSVPPRKAQGKPSYWLFLAPAENPAQKTVVDFGVGTANLEDLQRKPFLPHNISQNPMAMSGAIEEHHNKISIASKDVAWESVVVDTPSHASKEPSIKNQELLNLALCPRFQSRRYHSN</sequence>
<feature type="region of interest" description="Disordered" evidence="1">
    <location>
        <begin position="434"/>
        <end position="515"/>
    </location>
</feature>
<reference evidence="3" key="1">
    <citation type="submission" date="2018-05" db="EMBL/GenBank/DDBJ databases">
        <title>Draft genome sequence of Stemphylium lycopersici strain CIDEFI 213.</title>
        <authorList>
            <person name="Medina R."/>
            <person name="Franco M.E.E."/>
            <person name="Lucentini C.G."/>
            <person name="Saparrat M.C.N."/>
            <person name="Balatti P.A."/>
        </authorList>
    </citation>
    <scope>NUCLEOTIDE SEQUENCE [LARGE SCALE GENOMIC DNA]</scope>
    <source>
        <strain evidence="3">CIDEFI 213</strain>
    </source>
</reference>
<feature type="compositionally biased region" description="Basic and acidic residues" evidence="1">
    <location>
        <begin position="441"/>
        <end position="455"/>
    </location>
</feature>
<keyword evidence="3" id="KW-1185">Reference proteome</keyword>
<name>A0A364MUT1_STELY</name>
<evidence type="ECO:0000313" key="3">
    <source>
        <dbReference type="Proteomes" id="UP000249619"/>
    </source>
</evidence>
<feature type="region of interest" description="Disordered" evidence="1">
    <location>
        <begin position="293"/>
        <end position="388"/>
    </location>
</feature>
<feature type="compositionally biased region" description="Polar residues" evidence="1">
    <location>
        <begin position="369"/>
        <end position="385"/>
    </location>
</feature>
<evidence type="ECO:0000256" key="1">
    <source>
        <dbReference type="SAM" id="MobiDB-lite"/>
    </source>
</evidence>
<organism evidence="2 3">
    <name type="scientific">Stemphylium lycopersici</name>
    <name type="common">Tomato gray leaf spot disease fungus</name>
    <name type="synonym">Thyrospora lycopersici</name>
    <dbReference type="NCBI Taxonomy" id="183478"/>
    <lineage>
        <taxon>Eukaryota</taxon>
        <taxon>Fungi</taxon>
        <taxon>Dikarya</taxon>
        <taxon>Ascomycota</taxon>
        <taxon>Pezizomycotina</taxon>
        <taxon>Dothideomycetes</taxon>
        <taxon>Pleosporomycetidae</taxon>
        <taxon>Pleosporales</taxon>
        <taxon>Pleosporineae</taxon>
        <taxon>Pleosporaceae</taxon>
        <taxon>Stemphylium</taxon>
    </lineage>
</organism>
<dbReference type="OrthoDB" id="3683903at2759"/>
<dbReference type="Proteomes" id="UP000249619">
    <property type="component" value="Unassembled WGS sequence"/>
</dbReference>
<dbReference type="AlphaFoldDB" id="A0A364MUT1"/>
<comment type="caution">
    <text evidence="2">The sequence shown here is derived from an EMBL/GenBank/DDBJ whole genome shotgun (WGS) entry which is preliminary data.</text>
</comment>
<gene>
    <name evidence="2" type="ORF">DDE83_007905</name>
</gene>
<feature type="compositionally biased region" description="Polar residues" evidence="1">
    <location>
        <begin position="459"/>
        <end position="481"/>
    </location>
</feature>
<accession>A0A364MUT1</accession>